<proteinExistence type="predicted"/>
<name>A0A2U3LYB3_9FIRM</name>
<evidence type="ECO:0000313" key="2">
    <source>
        <dbReference type="Proteomes" id="UP000238916"/>
    </source>
</evidence>
<evidence type="ECO:0000313" key="1">
    <source>
        <dbReference type="EMBL" id="SPF56925.1"/>
    </source>
</evidence>
<organism evidence="1 2">
    <name type="scientific">Candidatus Desulfosporosinus infrequens</name>
    <dbReference type="NCBI Taxonomy" id="2043169"/>
    <lineage>
        <taxon>Bacteria</taxon>
        <taxon>Bacillati</taxon>
        <taxon>Bacillota</taxon>
        <taxon>Clostridia</taxon>
        <taxon>Eubacteriales</taxon>
        <taxon>Desulfitobacteriaceae</taxon>
        <taxon>Desulfosporosinus</taxon>
    </lineage>
</organism>
<accession>A0A2U3LYB3</accession>
<reference evidence="2" key="1">
    <citation type="submission" date="2018-02" db="EMBL/GenBank/DDBJ databases">
        <authorList>
            <person name="Hausmann B."/>
        </authorList>
    </citation>
    <scope>NUCLEOTIDE SEQUENCE [LARGE SCALE GENOMIC DNA]</scope>
    <source>
        <strain evidence="2">Peat soil MAG SbF1</strain>
    </source>
</reference>
<dbReference type="AlphaFoldDB" id="A0A2U3LYB3"/>
<gene>
    <name evidence="1" type="ORF">SBF1_9510001</name>
</gene>
<dbReference type="Proteomes" id="UP000238916">
    <property type="component" value="Unassembled WGS sequence"/>
</dbReference>
<protein>
    <submittedName>
        <fullName evidence="1">Uncharacterized protein</fullName>
    </submittedName>
</protein>
<sequence length="42" mass="4834">MLSQVERSRRDEILRNLRQVDGISIRQIERVTGIGRNVIANA</sequence>
<dbReference type="EMBL" id="OMOF01000947">
    <property type="protein sequence ID" value="SPF56925.1"/>
    <property type="molecule type" value="Genomic_DNA"/>
</dbReference>